<sequence>MAEPPNTIRDEIRGVLAFVGTIWAVYLLSWIVPGIDRFGIIPRHAIGLVGIPAMPFLHGSLAHLVGNTIPLIVLLVLLAGSRAESWEVVAAIVFLSGLLLWVFGRSSYDGHAAVHIGASGLVSGLAVFLIVAGLLEQRIIPLLIAVLVAFLYGGTLIWGLLPRLGSSVSWDGHLCGAVAGGLVAYALIRDTDGRRATLAKARAADELS</sequence>
<keyword evidence="8" id="KW-1185">Reference proteome</keyword>
<dbReference type="OrthoDB" id="465874at2"/>
<dbReference type="Gene3D" id="1.20.1540.10">
    <property type="entry name" value="Rhomboid-like"/>
    <property type="match status" value="1"/>
</dbReference>
<feature type="transmembrane region" description="Helical" evidence="5">
    <location>
        <begin position="12"/>
        <end position="32"/>
    </location>
</feature>
<organism evidence="7 8">
    <name type="scientific">Aquisphaera giovannonii</name>
    <dbReference type="NCBI Taxonomy" id="406548"/>
    <lineage>
        <taxon>Bacteria</taxon>
        <taxon>Pseudomonadati</taxon>
        <taxon>Planctomycetota</taxon>
        <taxon>Planctomycetia</taxon>
        <taxon>Isosphaerales</taxon>
        <taxon>Isosphaeraceae</taxon>
        <taxon>Aquisphaera</taxon>
    </lineage>
</organism>
<feature type="transmembrane region" description="Helical" evidence="5">
    <location>
        <begin position="167"/>
        <end position="188"/>
    </location>
</feature>
<evidence type="ECO:0000313" key="7">
    <source>
        <dbReference type="EMBL" id="QEH34102.1"/>
    </source>
</evidence>
<proteinExistence type="predicted"/>
<dbReference type="RefSeq" id="WP_148594072.1">
    <property type="nucleotide sequence ID" value="NZ_CP042997.1"/>
</dbReference>
<feature type="transmembrane region" description="Helical" evidence="5">
    <location>
        <begin position="61"/>
        <end position="79"/>
    </location>
</feature>
<dbReference type="AlphaFoldDB" id="A0A5B9W0E3"/>
<evidence type="ECO:0000313" key="8">
    <source>
        <dbReference type="Proteomes" id="UP000324233"/>
    </source>
</evidence>
<gene>
    <name evidence="7" type="ORF">OJF2_26360</name>
</gene>
<reference evidence="7 8" key="1">
    <citation type="submission" date="2019-08" db="EMBL/GenBank/DDBJ databases">
        <title>Deep-cultivation of Planctomycetes and their phenomic and genomic characterization uncovers novel biology.</title>
        <authorList>
            <person name="Wiegand S."/>
            <person name="Jogler M."/>
            <person name="Boedeker C."/>
            <person name="Pinto D."/>
            <person name="Vollmers J."/>
            <person name="Rivas-Marin E."/>
            <person name="Kohn T."/>
            <person name="Peeters S.H."/>
            <person name="Heuer A."/>
            <person name="Rast P."/>
            <person name="Oberbeckmann S."/>
            <person name="Bunk B."/>
            <person name="Jeske O."/>
            <person name="Meyerdierks A."/>
            <person name="Storesund J.E."/>
            <person name="Kallscheuer N."/>
            <person name="Luecker S."/>
            <person name="Lage O.M."/>
            <person name="Pohl T."/>
            <person name="Merkel B.J."/>
            <person name="Hornburger P."/>
            <person name="Mueller R.-W."/>
            <person name="Bruemmer F."/>
            <person name="Labrenz M."/>
            <person name="Spormann A.M."/>
            <person name="Op den Camp H."/>
            <person name="Overmann J."/>
            <person name="Amann R."/>
            <person name="Jetten M.S.M."/>
            <person name="Mascher T."/>
            <person name="Medema M.H."/>
            <person name="Devos D.P."/>
            <person name="Kaster A.-K."/>
            <person name="Ovreas L."/>
            <person name="Rohde M."/>
            <person name="Galperin M.Y."/>
            <person name="Jogler C."/>
        </authorList>
    </citation>
    <scope>NUCLEOTIDE SEQUENCE [LARGE SCALE GENOMIC DNA]</scope>
    <source>
        <strain evidence="7 8">OJF2</strain>
    </source>
</reference>
<keyword evidence="2 5" id="KW-0812">Transmembrane</keyword>
<comment type="subcellular location">
    <subcellularLocation>
        <location evidence="1">Membrane</location>
        <topology evidence="1">Multi-pass membrane protein</topology>
    </subcellularLocation>
</comment>
<feature type="domain" description="Peptidase S54 rhomboid" evidence="6">
    <location>
        <begin position="54"/>
        <end position="189"/>
    </location>
</feature>
<feature type="transmembrane region" description="Helical" evidence="5">
    <location>
        <begin position="86"/>
        <end position="104"/>
    </location>
</feature>
<evidence type="ECO:0000256" key="4">
    <source>
        <dbReference type="ARBA" id="ARBA00023136"/>
    </source>
</evidence>
<accession>A0A5B9W0E3</accession>
<keyword evidence="3 5" id="KW-1133">Transmembrane helix</keyword>
<dbReference type="Pfam" id="PF01694">
    <property type="entry name" value="Rhomboid"/>
    <property type="match status" value="1"/>
</dbReference>
<evidence type="ECO:0000256" key="1">
    <source>
        <dbReference type="ARBA" id="ARBA00004141"/>
    </source>
</evidence>
<dbReference type="GO" id="GO:0004252">
    <property type="term" value="F:serine-type endopeptidase activity"/>
    <property type="evidence" value="ECO:0007669"/>
    <property type="project" value="InterPro"/>
</dbReference>
<evidence type="ECO:0000256" key="3">
    <source>
        <dbReference type="ARBA" id="ARBA00022989"/>
    </source>
</evidence>
<dbReference type="EMBL" id="CP042997">
    <property type="protein sequence ID" value="QEH34102.1"/>
    <property type="molecule type" value="Genomic_DNA"/>
</dbReference>
<feature type="transmembrane region" description="Helical" evidence="5">
    <location>
        <begin position="142"/>
        <end position="161"/>
    </location>
</feature>
<dbReference type="InterPro" id="IPR035952">
    <property type="entry name" value="Rhomboid-like_sf"/>
</dbReference>
<name>A0A5B9W0E3_9BACT</name>
<protein>
    <submittedName>
        <fullName evidence="7">Rhomboid family protein</fullName>
    </submittedName>
</protein>
<dbReference type="Proteomes" id="UP000324233">
    <property type="component" value="Chromosome"/>
</dbReference>
<evidence type="ECO:0000256" key="2">
    <source>
        <dbReference type="ARBA" id="ARBA00022692"/>
    </source>
</evidence>
<dbReference type="InterPro" id="IPR022764">
    <property type="entry name" value="Peptidase_S54_rhomboid_dom"/>
</dbReference>
<dbReference type="KEGG" id="agv:OJF2_26360"/>
<feature type="transmembrane region" description="Helical" evidence="5">
    <location>
        <begin position="116"/>
        <end position="135"/>
    </location>
</feature>
<dbReference type="SUPFAM" id="SSF144091">
    <property type="entry name" value="Rhomboid-like"/>
    <property type="match status" value="1"/>
</dbReference>
<keyword evidence="4 5" id="KW-0472">Membrane</keyword>
<evidence type="ECO:0000259" key="6">
    <source>
        <dbReference type="Pfam" id="PF01694"/>
    </source>
</evidence>
<evidence type="ECO:0000256" key="5">
    <source>
        <dbReference type="SAM" id="Phobius"/>
    </source>
</evidence>
<dbReference type="GO" id="GO:0016020">
    <property type="term" value="C:membrane"/>
    <property type="evidence" value="ECO:0007669"/>
    <property type="project" value="UniProtKB-SubCell"/>
</dbReference>